<dbReference type="PANTHER" id="PTHR46355:SF1">
    <property type="entry name" value="STING ER EXIT PROTEIN"/>
    <property type="match status" value="1"/>
</dbReference>
<feature type="region of interest" description="Disordered" evidence="2">
    <location>
        <begin position="160"/>
        <end position="205"/>
    </location>
</feature>
<proteinExistence type="inferred from homology"/>
<evidence type="ECO:0000256" key="1">
    <source>
        <dbReference type="ARBA" id="ARBA00024205"/>
    </source>
</evidence>
<dbReference type="GO" id="GO:0005737">
    <property type="term" value="C:cytoplasm"/>
    <property type="evidence" value="ECO:0007669"/>
    <property type="project" value="GOC"/>
</dbReference>
<dbReference type="AlphaFoldDB" id="A0A8K0JM89"/>
<protein>
    <recommendedName>
        <fullName evidence="3">STEEP1 domain-containing protein</fullName>
    </recommendedName>
</protein>
<dbReference type="Proteomes" id="UP000812966">
    <property type="component" value="Unassembled WGS sequence"/>
</dbReference>
<feature type="compositionally biased region" description="Basic and acidic residues" evidence="2">
    <location>
        <begin position="193"/>
        <end position="205"/>
    </location>
</feature>
<organism evidence="4 5">
    <name type="scientific">Filobasidium floriforme</name>
    <dbReference type="NCBI Taxonomy" id="5210"/>
    <lineage>
        <taxon>Eukaryota</taxon>
        <taxon>Fungi</taxon>
        <taxon>Dikarya</taxon>
        <taxon>Basidiomycota</taxon>
        <taxon>Agaricomycotina</taxon>
        <taxon>Tremellomycetes</taxon>
        <taxon>Filobasidiales</taxon>
        <taxon>Filobasidiaceae</taxon>
        <taxon>Filobasidium</taxon>
    </lineage>
</organism>
<evidence type="ECO:0000256" key="2">
    <source>
        <dbReference type="SAM" id="MobiDB-lite"/>
    </source>
</evidence>
<dbReference type="Pfam" id="PF25809">
    <property type="entry name" value="STEEP1"/>
    <property type="match status" value="1"/>
</dbReference>
<evidence type="ECO:0000313" key="4">
    <source>
        <dbReference type="EMBL" id="KAG7561893.1"/>
    </source>
</evidence>
<dbReference type="EMBL" id="JABELV010000044">
    <property type="protein sequence ID" value="KAG7561893.1"/>
    <property type="molecule type" value="Genomic_DNA"/>
</dbReference>
<feature type="compositionally biased region" description="Basic and acidic residues" evidence="2">
    <location>
        <begin position="160"/>
        <end position="186"/>
    </location>
</feature>
<keyword evidence="5" id="KW-1185">Reference proteome</keyword>
<dbReference type="InterPro" id="IPR057965">
    <property type="entry name" value="STEEP1_dom"/>
</dbReference>
<comment type="similarity">
    <text evidence="1">Belongs to the STEEP1 family.</text>
</comment>
<dbReference type="PANTHER" id="PTHR46355">
    <property type="entry name" value="UPF0428 PROTEIN CXORF56"/>
    <property type="match status" value="1"/>
</dbReference>
<evidence type="ECO:0000313" key="5">
    <source>
        <dbReference type="Proteomes" id="UP000812966"/>
    </source>
</evidence>
<sequence>MPKVVSRAAISSSDQATATASSQAILRTFYCLCGEFLLVIDRGLDKLPRRKTDESYVIRCKDGMDLPLQSARKFKLSAKEGSRCLVKRRDDKRLELRKSFMCSRCNTQVAYQTGPRPIGSDQFLYLLKGGVTEQQGRIPDDAFEGEDAVKLTEEEAAMRREMEAAEAARQDKMGEETKKQLERDRQNLQVGGSRDEKLDMGDQPY</sequence>
<dbReference type="GO" id="GO:0006888">
    <property type="term" value="P:endoplasmic reticulum to Golgi vesicle-mediated transport"/>
    <property type="evidence" value="ECO:0007669"/>
    <property type="project" value="TreeGrafter"/>
</dbReference>
<feature type="domain" description="STEEP1" evidence="3">
    <location>
        <begin position="22"/>
        <end position="140"/>
    </location>
</feature>
<gene>
    <name evidence="4" type="ORF">FFLO_02710</name>
</gene>
<dbReference type="InterPro" id="IPR029704">
    <property type="entry name" value="STEEP-like"/>
</dbReference>
<name>A0A8K0JM89_9TREE</name>
<reference evidence="4" key="1">
    <citation type="submission" date="2020-04" db="EMBL/GenBank/DDBJ databases">
        <title>Analysis of mating type loci in Filobasidium floriforme.</title>
        <authorList>
            <person name="Nowrousian M."/>
        </authorList>
    </citation>
    <scope>NUCLEOTIDE SEQUENCE</scope>
    <source>
        <strain evidence="4">CBS 6242</strain>
    </source>
</reference>
<comment type="caution">
    <text evidence="4">The sequence shown here is derived from an EMBL/GenBank/DDBJ whole genome shotgun (WGS) entry which is preliminary data.</text>
</comment>
<dbReference type="GO" id="GO:0090158">
    <property type="term" value="P:endoplasmic reticulum membrane organization"/>
    <property type="evidence" value="ECO:0007669"/>
    <property type="project" value="TreeGrafter"/>
</dbReference>
<evidence type="ECO:0000259" key="3">
    <source>
        <dbReference type="Pfam" id="PF25809"/>
    </source>
</evidence>
<accession>A0A8K0JM89</accession>